<dbReference type="PANTHER" id="PTHR43094">
    <property type="entry name" value="AMINOTRANSFERASE"/>
    <property type="match status" value="1"/>
</dbReference>
<accession>A0ABU4V598</accession>
<reference evidence="4 5" key="1">
    <citation type="submission" date="2023-11" db="EMBL/GenBank/DDBJ databases">
        <title>Lentzea sokolovensis, sp. nov., Lentzea kristufkii, sp. nov., and Lentzea miocenensis, sp. nov., rare actinobacteria from Sokolov Coal Basin, Miocene lacustrine sediment, Czech Republic.</title>
        <authorList>
            <person name="Lara A."/>
            <person name="Kotroba L."/>
            <person name="Nouioui I."/>
            <person name="Neumann-Schaal M."/>
            <person name="Mast Y."/>
            <person name="Chronakova A."/>
        </authorList>
    </citation>
    <scope>NUCLEOTIDE SEQUENCE [LARGE SCALE GENOMIC DNA]</scope>
    <source>
        <strain evidence="4 5">BCCO 10_0061</strain>
    </source>
</reference>
<proteinExistence type="inferred from homology"/>
<name>A0ABU4V598_9PSEU</name>
<dbReference type="NCBIfam" id="NF041821">
    <property type="entry name" value="daptide_amino"/>
    <property type="match status" value="1"/>
</dbReference>
<evidence type="ECO:0000256" key="1">
    <source>
        <dbReference type="ARBA" id="ARBA00008954"/>
    </source>
</evidence>
<evidence type="ECO:0000313" key="4">
    <source>
        <dbReference type="EMBL" id="MDX8146962.1"/>
    </source>
</evidence>
<sequence>MTSRHPVWESLIPPSRYGLPDRHAVAAEGTRIRFADGSWALCATSGLWNCNLGYGNKNIAEAVAEALTNASYLTLFRGGHHLAVRAAEALLDVCGSSFGRVLYSTSGGAANDAMMKLVRHFHAVRGDDRRRVVVGLTGSYHGLTYGSFSLTGENLGQQVYGVDQRAVRHVGFSDEAELTSLLAREGHRVAAVVLEPVLGSGAHPVPESFIAAVARLREEHGFLLVADEVATGFGRTGRYFASSSWPVAPDVLITSKGLTNGTCAASAVVVSHEICEVFERADAVLVHGETQAGTPGSCAAILATIEQMHELDAVATAARNSVKLDALLDRVSAHPLVNGHRGSGCFRAITLQSGVSAQVTEAARKAGVIVQPGPDCVQLVPALTYGDDELAELESALLTALDEVAR</sequence>
<dbReference type="InterPro" id="IPR049691">
    <property type="entry name" value="Daptide_aminotransferase"/>
</dbReference>
<dbReference type="Pfam" id="PF00202">
    <property type="entry name" value="Aminotran_3"/>
    <property type="match status" value="1"/>
</dbReference>
<keyword evidence="4" id="KW-0808">Transferase</keyword>
<evidence type="ECO:0000256" key="2">
    <source>
        <dbReference type="ARBA" id="ARBA00022898"/>
    </source>
</evidence>
<dbReference type="Proteomes" id="UP001285352">
    <property type="component" value="Unassembled WGS sequence"/>
</dbReference>
<dbReference type="InterPro" id="IPR049704">
    <property type="entry name" value="Aminotrans_3_PPA_site"/>
</dbReference>
<dbReference type="Gene3D" id="3.90.1150.10">
    <property type="entry name" value="Aspartate Aminotransferase, domain 1"/>
    <property type="match status" value="1"/>
</dbReference>
<dbReference type="InterPro" id="IPR015422">
    <property type="entry name" value="PyrdxlP-dep_Trfase_small"/>
</dbReference>
<keyword evidence="2 3" id="KW-0663">Pyridoxal phosphate</keyword>
<evidence type="ECO:0000256" key="3">
    <source>
        <dbReference type="RuleBase" id="RU003560"/>
    </source>
</evidence>
<dbReference type="Gene3D" id="3.40.640.10">
    <property type="entry name" value="Type I PLP-dependent aspartate aminotransferase-like (Major domain)"/>
    <property type="match status" value="1"/>
</dbReference>
<dbReference type="RefSeq" id="WP_319979034.1">
    <property type="nucleotide sequence ID" value="NZ_JAXAVU010000013.1"/>
</dbReference>
<dbReference type="InterPro" id="IPR015424">
    <property type="entry name" value="PyrdxlP-dep_Trfase"/>
</dbReference>
<evidence type="ECO:0000313" key="5">
    <source>
        <dbReference type="Proteomes" id="UP001285352"/>
    </source>
</evidence>
<dbReference type="EMBL" id="JAXAVU010000013">
    <property type="protein sequence ID" value="MDX8146962.1"/>
    <property type="molecule type" value="Genomic_DNA"/>
</dbReference>
<dbReference type="InterPro" id="IPR005814">
    <property type="entry name" value="Aminotrans_3"/>
</dbReference>
<dbReference type="SUPFAM" id="SSF53383">
    <property type="entry name" value="PLP-dependent transferases"/>
    <property type="match status" value="1"/>
</dbReference>
<comment type="similarity">
    <text evidence="1 3">Belongs to the class-III pyridoxal-phosphate-dependent aminotransferase family.</text>
</comment>
<keyword evidence="5" id="KW-1185">Reference proteome</keyword>
<organism evidence="4 5">
    <name type="scientific">Lentzea sokolovensis</name>
    <dbReference type="NCBI Taxonomy" id="3095429"/>
    <lineage>
        <taxon>Bacteria</taxon>
        <taxon>Bacillati</taxon>
        <taxon>Actinomycetota</taxon>
        <taxon>Actinomycetes</taxon>
        <taxon>Pseudonocardiales</taxon>
        <taxon>Pseudonocardiaceae</taxon>
        <taxon>Lentzea</taxon>
    </lineage>
</organism>
<gene>
    <name evidence="4" type="primary">mpaD</name>
    <name evidence="4" type="ORF">SK854_32940</name>
</gene>
<comment type="caution">
    <text evidence="4">The sequence shown here is derived from an EMBL/GenBank/DDBJ whole genome shotgun (WGS) entry which is preliminary data.</text>
</comment>
<dbReference type="InterPro" id="IPR015421">
    <property type="entry name" value="PyrdxlP-dep_Trfase_major"/>
</dbReference>
<keyword evidence="4" id="KW-0032">Aminotransferase</keyword>
<dbReference type="GO" id="GO:0008483">
    <property type="term" value="F:transaminase activity"/>
    <property type="evidence" value="ECO:0007669"/>
    <property type="project" value="UniProtKB-KW"/>
</dbReference>
<dbReference type="PROSITE" id="PS00600">
    <property type="entry name" value="AA_TRANSFER_CLASS_3"/>
    <property type="match status" value="1"/>
</dbReference>
<dbReference type="PANTHER" id="PTHR43094:SF1">
    <property type="entry name" value="AMINOTRANSFERASE CLASS-III"/>
    <property type="match status" value="1"/>
</dbReference>
<protein>
    <submittedName>
        <fullName evidence="4">Daptide-type RiPP biosynthesis aminotransferase</fullName>
    </submittedName>
</protein>